<gene>
    <name evidence="2" type="ORF">K490DRAFT_22553</name>
</gene>
<dbReference type="PANTHER" id="PTHR43775:SF29">
    <property type="entry name" value="ASPERFURANONE POLYKETIDE SYNTHASE AFOG-RELATED"/>
    <property type="match status" value="1"/>
</dbReference>
<feature type="non-terminal residue" evidence="2">
    <location>
        <position position="119"/>
    </location>
</feature>
<dbReference type="Proteomes" id="UP000799776">
    <property type="component" value="Unassembled WGS sequence"/>
</dbReference>
<sequence>QPIALIGMSCKFAGDATNPERLWDMLVEGRNAWSEIPSSRFNVKGFHHPKHENLNTTNVRGGNFLKEDIALSDAAFFNFSNVTETASTMDPQYRLQLESVYEALENAGIKLPDIAGSNT</sequence>
<organism evidence="2 3">
    <name type="scientific">Saccharata proteae CBS 121410</name>
    <dbReference type="NCBI Taxonomy" id="1314787"/>
    <lineage>
        <taxon>Eukaryota</taxon>
        <taxon>Fungi</taxon>
        <taxon>Dikarya</taxon>
        <taxon>Ascomycota</taxon>
        <taxon>Pezizomycotina</taxon>
        <taxon>Dothideomycetes</taxon>
        <taxon>Dothideomycetes incertae sedis</taxon>
        <taxon>Botryosphaeriales</taxon>
        <taxon>Saccharataceae</taxon>
        <taxon>Saccharata</taxon>
    </lineage>
</organism>
<feature type="domain" description="Ketosynthase family 3 (KS3)" evidence="1">
    <location>
        <begin position="1"/>
        <end position="119"/>
    </location>
</feature>
<dbReference type="PANTHER" id="PTHR43775">
    <property type="entry name" value="FATTY ACID SYNTHASE"/>
    <property type="match status" value="1"/>
</dbReference>
<protein>
    <submittedName>
        <fullName evidence="2">Beta-ketoacyl synthase</fullName>
    </submittedName>
</protein>
<feature type="non-terminal residue" evidence="2">
    <location>
        <position position="1"/>
    </location>
</feature>
<dbReference type="PROSITE" id="PS52004">
    <property type="entry name" value="KS3_2"/>
    <property type="match status" value="1"/>
</dbReference>
<accession>A0A9P4HNG3</accession>
<dbReference type="Gene3D" id="3.40.47.10">
    <property type="match status" value="1"/>
</dbReference>
<comment type="caution">
    <text evidence="2">The sequence shown here is derived from an EMBL/GenBank/DDBJ whole genome shotgun (WGS) entry which is preliminary data.</text>
</comment>
<dbReference type="SMART" id="SM00825">
    <property type="entry name" value="PKS_KS"/>
    <property type="match status" value="1"/>
</dbReference>
<dbReference type="AlphaFoldDB" id="A0A9P4HNG3"/>
<dbReference type="InterPro" id="IPR016039">
    <property type="entry name" value="Thiolase-like"/>
</dbReference>
<proteinExistence type="predicted"/>
<dbReference type="EMBL" id="ML978748">
    <property type="protein sequence ID" value="KAF2084022.1"/>
    <property type="molecule type" value="Genomic_DNA"/>
</dbReference>
<keyword evidence="3" id="KW-1185">Reference proteome</keyword>
<dbReference type="InterPro" id="IPR050091">
    <property type="entry name" value="PKS_NRPS_Biosynth_Enz"/>
</dbReference>
<dbReference type="GO" id="GO:0044550">
    <property type="term" value="P:secondary metabolite biosynthetic process"/>
    <property type="evidence" value="ECO:0007669"/>
    <property type="project" value="TreeGrafter"/>
</dbReference>
<dbReference type="Pfam" id="PF00109">
    <property type="entry name" value="ketoacyl-synt"/>
    <property type="match status" value="1"/>
</dbReference>
<dbReference type="InterPro" id="IPR020841">
    <property type="entry name" value="PKS_Beta-ketoAc_synthase_dom"/>
</dbReference>
<evidence type="ECO:0000313" key="2">
    <source>
        <dbReference type="EMBL" id="KAF2084022.1"/>
    </source>
</evidence>
<evidence type="ECO:0000259" key="1">
    <source>
        <dbReference type="PROSITE" id="PS52004"/>
    </source>
</evidence>
<evidence type="ECO:0000313" key="3">
    <source>
        <dbReference type="Proteomes" id="UP000799776"/>
    </source>
</evidence>
<dbReference type="GO" id="GO:0004312">
    <property type="term" value="F:fatty acid synthase activity"/>
    <property type="evidence" value="ECO:0007669"/>
    <property type="project" value="TreeGrafter"/>
</dbReference>
<name>A0A9P4HNG3_9PEZI</name>
<dbReference type="GO" id="GO:0006633">
    <property type="term" value="P:fatty acid biosynthetic process"/>
    <property type="evidence" value="ECO:0007669"/>
    <property type="project" value="TreeGrafter"/>
</dbReference>
<dbReference type="SUPFAM" id="SSF53901">
    <property type="entry name" value="Thiolase-like"/>
    <property type="match status" value="1"/>
</dbReference>
<reference evidence="2" key="1">
    <citation type="journal article" date="2020" name="Stud. Mycol.">
        <title>101 Dothideomycetes genomes: a test case for predicting lifestyles and emergence of pathogens.</title>
        <authorList>
            <person name="Haridas S."/>
            <person name="Albert R."/>
            <person name="Binder M."/>
            <person name="Bloem J."/>
            <person name="Labutti K."/>
            <person name="Salamov A."/>
            <person name="Andreopoulos B."/>
            <person name="Baker S."/>
            <person name="Barry K."/>
            <person name="Bills G."/>
            <person name="Bluhm B."/>
            <person name="Cannon C."/>
            <person name="Castanera R."/>
            <person name="Culley D."/>
            <person name="Daum C."/>
            <person name="Ezra D."/>
            <person name="Gonzalez J."/>
            <person name="Henrissat B."/>
            <person name="Kuo A."/>
            <person name="Liang C."/>
            <person name="Lipzen A."/>
            <person name="Lutzoni F."/>
            <person name="Magnuson J."/>
            <person name="Mondo S."/>
            <person name="Nolan M."/>
            <person name="Ohm R."/>
            <person name="Pangilinan J."/>
            <person name="Park H.-J."/>
            <person name="Ramirez L."/>
            <person name="Alfaro M."/>
            <person name="Sun H."/>
            <person name="Tritt A."/>
            <person name="Yoshinaga Y."/>
            <person name="Zwiers L.-H."/>
            <person name="Turgeon B."/>
            <person name="Goodwin S."/>
            <person name="Spatafora J."/>
            <person name="Crous P."/>
            <person name="Grigoriev I."/>
        </authorList>
    </citation>
    <scope>NUCLEOTIDE SEQUENCE</scope>
    <source>
        <strain evidence="2">CBS 121410</strain>
    </source>
</reference>
<dbReference type="InterPro" id="IPR014030">
    <property type="entry name" value="Ketoacyl_synth_N"/>
</dbReference>
<dbReference type="OrthoDB" id="3934956at2759"/>